<comment type="caution">
    <text evidence="2">The sequence shown here is derived from an EMBL/GenBank/DDBJ whole genome shotgun (WGS) entry which is preliminary data.</text>
</comment>
<evidence type="ECO:0000256" key="1">
    <source>
        <dbReference type="SAM" id="MobiDB-lite"/>
    </source>
</evidence>
<protein>
    <submittedName>
        <fullName evidence="2">Uncharacterized protein</fullName>
    </submittedName>
</protein>
<sequence length="389" mass="40384">MRCEHICDGGRICSGSVVAPEKGRAHGPCAAGGPSCLAPREEGSAEGRGRSDGLLAAVSGSEARPGEEAGAGWGRASPGKQGRVVFTPAGSCKASLAFQGKGRGGAGSGKARGCEDDAGAPQRVGGPRTSRAVRTCPGQDRDSWVQGGGVGGTEHVGEAEDLNLQQGMGSPSWEGEGGTFSERDGEFDPLVPISRKWPSILEWSATESEGEEAEDVGDAQGGASPIPIASAEPRARESVAGGESQPSTGGSATLARRAGKATGGWPKLITRIDGVEAFGCGRSRGAVWRQGFCTRQRRRFVGAASGPIGVQPVVTMRRTVRTTVGELPRRAQEVLGHGNELWREDDCILDYDETSLEEGELVDDGDEEIWWEQGGVGPANALSQSWHGV</sequence>
<name>A0AAV7NPC7_PLEWA</name>
<evidence type="ECO:0000313" key="2">
    <source>
        <dbReference type="EMBL" id="KAJ1117897.1"/>
    </source>
</evidence>
<feature type="region of interest" description="Disordered" evidence="1">
    <location>
        <begin position="205"/>
        <end position="260"/>
    </location>
</feature>
<feature type="compositionally biased region" description="Basic and acidic residues" evidence="1">
    <location>
        <begin position="39"/>
        <end position="51"/>
    </location>
</feature>
<reference evidence="2" key="1">
    <citation type="journal article" date="2022" name="bioRxiv">
        <title>Sequencing and chromosome-scale assembly of the giantPleurodeles waltlgenome.</title>
        <authorList>
            <person name="Brown T."/>
            <person name="Elewa A."/>
            <person name="Iarovenko S."/>
            <person name="Subramanian E."/>
            <person name="Araus A.J."/>
            <person name="Petzold A."/>
            <person name="Susuki M."/>
            <person name="Suzuki K.-i.T."/>
            <person name="Hayashi T."/>
            <person name="Toyoda A."/>
            <person name="Oliveira C."/>
            <person name="Osipova E."/>
            <person name="Leigh N.D."/>
            <person name="Simon A."/>
            <person name="Yun M.H."/>
        </authorList>
    </citation>
    <scope>NUCLEOTIDE SEQUENCE</scope>
    <source>
        <strain evidence="2">20211129_DDA</strain>
        <tissue evidence="2">Liver</tissue>
    </source>
</reference>
<accession>A0AAV7NPC7</accession>
<feature type="region of interest" description="Disordered" evidence="1">
    <location>
        <begin position="99"/>
        <end position="142"/>
    </location>
</feature>
<feature type="compositionally biased region" description="Acidic residues" evidence="1">
    <location>
        <begin position="208"/>
        <end position="217"/>
    </location>
</feature>
<proteinExistence type="predicted"/>
<feature type="compositionally biased region" description="Gly residues" evidence="1">
    <location>
        <begin position="101"/>
        <end position="110"/>
    </location>
</feature>
<feature type="region of interest" description="Disordered" evidence="1">
    <location>
        <begin position="24"/>
        <end position="82"/>
    </location>
</feature>
<gene>
    <name evidence="2" type="ORF">NDU88_006093</name>
</gene>
<organism evidence="2 3">
    <name type="scientific">Pleurodeles waltl</name>
    <name type="common">Iberian ribbed newt</name>
    <dbReference type="NCBI Taxonomy" id="8319"/>
    <lineage>
        <taxon>Eukaryota</taxon>
        <taxon>Metazoa</taxon>
        <taxon>Chordata</taxon>
        <taxon>Craniata</taxon>
        <taxon>Vertebrata</taxon>
        <taxon>Euteleostomi</taxon>
        <taxon>Amphibia</taxon>
        <taxon>Batrachia</taxon>
        <taxon>Caudata</taxon>
        <taxon>Salamandroidea</taxon>
        <taxon>Salamandridae</taxon>
        <taxon>Pleurodelinae</taxon>
        <taxon>Pleurodeles</taxon>
    </lineage>
</organism>
<feature type="region of interest" description="Disordered" evidence="1">
    <location>
        <begin position="161"/>
        <end position="191"/>
    </location>
</feature>
<dbReference type="EMBL" id="JANPWB010000012">
    <property type="protein sequence ID" value="KAJ1117897.1"/>
    <property type="molecule type" value="Genomic_DNA"/>
</dbReference>
<keyword evidence="3" id="KW-1185">Reference proteome</keyword>
<evidence type="ECO:0000313" key="3">
    <source>
        <dbReference type="Proteomes" id="UP001066276"/>
    </source>
</evidence>
<dbReference type="AlphaFoldDB" id="A0AAV7NPC7"/>
<dbReference type="Proteomes" id="UP001066276">
    <property type="component" value="Chromosome 8"/>
</dbReference>